<reference evidence="3 4" key="1">
    <citation type="journal article" date="2013" name="PLoS ONE">
        <title>Genomic analysis of Melioribacter roseus, facultatively anaerobic organotrophic bacterium representing a novel deep lineage within Bacteriodetes/Chlorobi group.</title>
        <authorList>
            <person name="Kadnikov V.V."/>
            <person name="Mardanov A.V."/>
            <person name="Podosokorskaya O.A."/>
            <person name="Gavrilov S.N."/>
            <person name="Kublanov I.V."/>
            <person name="Beletsky A.V."/>
            <person name="Bonch-Osmolovskaya E.A."/>
            <person name="Ravin N.V."/>
        </authorList>
    </citation>
    <scope>NUCLEOTIDE SEQUENCE [LARGE SCALE GENOMIC DNA]</scope>
    <source>
        <strain evidence="4">JCM 17771 / P3M-2</strain>
    </source>
</reference>
<evidence type="ECO:0000313" key="3">
    <source>
        <dbReference type="EMBL" id="AFN74479.1"/>
    </source>
</evidence>
<dbReference type="KEGG" id="mro:MROS_1242"/>
<proteinExistence type="predicted"/>
<evidence type="ECO:0000256" key="1">
    <source>
        <dbReference type="PROSITE-ProRule" id="PRU00169"/>
    </source>
</evidence>
<sequence length="130" mass="14965">MRLLVFEYSNDVRKIIAKQIKLINSQADVILTRNLYGTVKELSKCSFDIVIIDGDSTEGELKKVIELTKSKNKDAVIILLTSYDIPILRKRFFDLGVDYNFDKLTEFDSFLKILKTVISDVKEKEKNKAV</sequence>
<dbReference type="Gene3D" id="3.40.50.2300">
    <property type="match status" value="1"/>
</dbReference>
<keyword evidence="4" id="KW-1185">Reference proteome</keyword>
<dbReference type="OrthoDB" id="9152510at2"/>
<dbReference type="AlphaFoldDB" id="I6ZQZ5"/>
<dbReference type="GO" id="GO:0000160">
    <property type="term" value="P:phosphorelay signal transduction system"/>
    <property type="evidence" value="ECO:0007669"/>
    <property type="project" value="InterPro"/>
</dbReference>
<feature type="modified residue" description="4-aspartylphosphate" evidence="1">
    <location>
        <position position="53"/>
    </location>
</feature>
<dbReference type="HOGENOM" id="CLU_1935533_0_0_10"/>
<dbReference type="eggNOG" id="COG0784">
    <property type="taxonomic scope" value="Bacteria"/>
</dbReference>
<evidence type="ECO:0000313" key="4">
    <source>
        <dbReference type="Proteomes" id="UP000009011"/>
    </source>
</evidence>
<accession>I6ZQZ5</accession>
<organism evidence="3 4">
    <name type="scientific">Melioribacter roseus (strain DSM 23840 / JCM 17771 / VKM B-2668 / P3M-2)</name>
    <dbReference type="NCBI Taxonomy" id="1191523"/>
    <lineage>
        <taxon>Bacteria</taxon>
        <taxon>Pseudomonadati</taxon>
        <taxon>Ignavibacteriota</taxon>
        <taxon>Ignavibacteria</taxon>
        <taxon>Ignavibacteriales</taxon>
        <taxon>Melioribacteraceae</taxon>
        <taxon>Melioribacter</taxon>
    </lineage>
</organism>
<dbReference type="InterPro" id="IPR001789">
    <property type="entry name" value="Sig_transdc_resp-reg_receiver"/>
</dbReference>
<gene>
    <name evidence="3" type="ordered locus">MROS_1242</name>
</gene>
<evidence type="ECO:0000259" key="2">
    <source>
        <dbReference type="PROSITE" id="PS50110"/>
    </source>
</evidence>
<dbReference type="PROSITE" id="PS50110">
    <property type="entry name" value="RESPONSE_REGULATORY"/>
    <property type="match status" value="1"/>
</dbReference>
<feature type="domain" description="Response regulatory" evidence="2">
    <location>
        <begin position="2"/>
        <end position="118"/>
    </location>
</feature>
<dbReference type="SUPFAM" id="SSF52172">
    <property type="entry name" value="CheY-like"/>
    <property type="match status" value="1"/>
</dbReference>
<protein>
    <recommendedName>
        <fullName evidence="2">Response regulatory domain-containing protein</fullName>
    </recommendedName>
</protein>
<keyword evidence="1" id="KW-0597">Phosphoprotein</keyword>
<name>I6ZQZ5_MELRP</name>
<dbReference type="EMBL" id="CP003557">
    <property type="protein sequence ID" value="AFN74479.1"/>
    <property type="molecule type" value="Genomic_DNA"/>
</dbReference>
<dbReference type="Proteomes" id="UP000009011">
    <property type="component" value="Chromosome"/>
</dbReference>
<dbReference type="InterPro" id="IPR011006">
    <property type="entry name" value="CheY-like_superfamily"/>
</dbReference>
<dbReference type="RefSeq" id="WP_014855914.1">
    <property type="nucleotide sequence ID" value="NC_018178.1"/>
</dbReference>